<evidence type="ECO:0000256" key="1">
    <source>
        <dbReference type="ARBA" id="ARBA00006739"/>
    </source>
</evidence>
<keyword evidence="4" id="KW-1133">Transmembrane helix</keyword>
<keyword evidence="3" id="KW-0808">Transferase</keyword>
<name>A0A1G9Y982_9SPHI</name>
<dbReference type="Gene3D" id="3.90.550.10">
    <property type="entry name" value="Spore Coat Polysaccharide Biosynthesis Protein SpsA, Chain A"/>
    <property type="match status" value="1"/>
</dbReference>
<dbReference type="AlphaFoldDB" id="A0A1G9Y982"/>
<dbReference type="EMBL" id="FNHH01000036">
    <property type="protein sequence ID" value="SDN05095.1"/>
    <property type="molecule type" value="Genomic_DNA"/>
</dbReference>
<evidence type="ECO:0000313" key="7">
    <source>
        <dbReference type="Proteomes" id="UP000199226"/>
    </source>
</evidence>
<comment type="similarity">
    <text evidence="1">Belongs to the glycosyltransferase 2 family.</text>
</comment>
<protein>
    <recommendedName>
        <fullName evidence="5">Glycosyltransferase 2-like domain-containing protein</fullName>
    </recommendedName>
</protein>
<dbReference type="SUPFAM" id="SSF53448">
    <property type="entry name" value="Nucleotide-diphospho-sugar transferases"/>
    <property type="match status" value="1"/>
</dbReference>
<proteinExistence type="inferred from homology"/>
<evidence type="ECO:0000313" key="6">
    <source>
        <dbReference type="EMBL" id="SDN05095.1"/>
    </source>
</evidence>
<feature type="transmembrane region" description="Helical" evidence="4">
    <location>
        <begin position="257"/>
        <end position="280"/>
    </location>
</feature>
<organism evidence="6 7">
    <name type="scientific">Daejeonella rubra</name>
    <dbReference type="NCBI Taxonomy" id="990371"/>
    <lineage>
        <taxon>Bacteria</taxon>
        <taxon>Pseudomonadati</taxon>
        <taxon>Bacteroidota</taxon>
        <taxon>Sphingobacteriia</taxon>
        <taxon>Sphingobacteriales</taxon>
        <taxon>Sphingobacteriaceae</taxon>
        <taxon>Daejeonella</taxon>
    </lineage>
</organism>
<dbReference type="STRING" id="990371.SAMN05421813_13618"/>
<accession>A0A1G9Y982</accession>
<dbReference type="InterPro" id="IPR001173">
    <property type="entry name" value="Glyco_trans_2-like"/>
</dbReference>
<feature type="domain" description="Glycosyltransferase 2-like" evidence="5">
    <location>
        <begin position="7"/>
        <end position="144"/>
    </location>
</feature>
<reference evidence="7" key="1">
    <citation type="submission" date="2016-10" db="EMBL/GenBank/DDBJ databases">
        <authorList>
            <person name="Varghese N."/>
            <person name="Submissions S."/>
        </authorList>
    </citation>
    <scope>NUCLEOTIDE SEQUENCE [LARGE SCALE GENOMIC DNA]</scope>
    <source>
        <strain evidence="7">DSM 24536</strain>
    </source>
</reference>
<dbReference type="Pfam" id="PF00535">
    <property type="entry name" value="Glycos_transf_2"/>
    <property type="match status" value="1"/>
</dbReference>
<evidence type="ECO:0000256" key="3">
    <source>
        <dbReference type="ARBA" id="ARBA00022679"/>
    </source>
</evidence>
<sequence length="303" mass="34717">MNEKVAIILINWNSFHLTNDCIKSLGKIEYPNADIIVVDNGSADGSGDKLKSENENIILIKSEINTGFTGGNNLGLRYSLENGYTYSMLLNNDTFVEPDFLGPLVDFLNTHPEVGAIQPRIFFHHDRKLIWNAGSGYNKLLGYTYTRGYNKPSNPKDEIIRTVDWITGCAFLTRNNILRETGLLTEKFFIYYEDVDLSFRIKALGYKLVYHPLSIVYHIAGMANKNKAIGREGQLNPIVHYLSSRNRIWLLKKYTPWYLFPVIFLYNCLRNTGIIIYFALRFRFKKLVAVLNGIKDGLLQPLT</sequence>
<keyword evidence="7" id="KW-1185">Reference proteome</keyword>
<dbReference type="InterPro" id="IPR029044">
    <property type="entry name" value="Nucleotide-diphossugar_trans"/>
</dbReference>
<dbReference type="PANTHER" id="PTHR43179:SF12">
    <property type="entry name" value="GALACTOFURANOSYLTRANSFERASE GLFT2"/>
    <property type="match status" value="1"/>
</dbReference>
<dbReference type="GO" id="GO:0016757">
    <property type="term" value="F:glycosyltransferase activity"/>
    <property type="evidence" value="ECO:0007669"/>
    <property type="project" value="UniProtKB-KW"/>
</dbReference>
<keyword evidence="2" id="KW-0328">Glycosyltransferase</keyword>
<gene>
    <name evidence="6" type="ORF">SAMN05421813_13618</name>
</gene>
<dbReference type="RefSeq" id="WP_090706859.1">
    <property type="nucleotide sequence ID" value="NZ_FNHH01000036.1"/>
</dbReference>
<evidence type="ECO:0000259" key="5">
    <source>
        <dbReference type="Pfam" id="PF00535"/>
    </source>
</evidence>
<evidence type="ECO:0000256" key="2">
    <source>
        <dbReference type="ARBA" id="ARBA00022676"/>
    </source>
</evidence>
<dbReference type="OrthoDB" id="9771846at2"/>
<dbReference type="PANTHER" id="PTHR43179">
    <property type="entry name" value="RHAMNOSYLTRANSFERASE WBBL"/>
    <property type="match status" value="1"/>
</dbReference>
<keyword evidence="4" id="KW-0472">Membrane</keyword>
<evidence type="ECO:0000256" key="4">
    <source>
        <dbReference type="SAM" id="Phobius"/>
    </source>
</evidence>
<keyword evidence="4" id="KW-0812">Transmembrane</keyword>
<dbReference type="Proteomes" id="UP000199226">
    <property type="component" value="Unassembled WGS sequence"/>
</dbReference>
<dbReference type="CDD" id="cd04186">
    <property type="entry name" value="GT_2_like_c"/>
    <property type="match status" value="1"/>
</dbReference>